<keyword evidence="3" id="KW-0104">Cadmium</keyword>
<evidence type="ECO:0000256" key="4">
    <source>
        <dbReference type="ARBA" id="ARBA00022692"/>
    </source>
</evidence>
<evidence type="ECO:0000256" key="8">
    <source>
        <dbReference type="ARBA" id="ARBA00049338"/>
    </source>
</evidence>
<dbReference type="GO" id="GO:0008551">
    <property type="term" value="F:P-type cadmium transporter activity"/>
    <property type="evidence" value="ECO:0007669"/>
    <property type="project" value="UniProtKB-EC"/>
</dbReference>
<dbReference type="Proteomes" id="UP000238916">
    <property type="component" value="Unassembled WGS sequence"/>
</dbReference>
<dbReference type="GO" id="GO:0046872">
    <property type="term" value="F:metal ion binding"/>
    <property type="evidence" value="ECO:0007669"/>
    <property type="project" value="UniProtKB-KW"/>
</dbReference>
<keyword evidence="4 9" id="KW-0812">Transmembrane</keyword>
<dbReference type="Gene3D" id="3.40.1110.10">
    <property type="entry name" value="Calcium-transporting ATPase, cytoplasmic domain N"/>
    <property type="match status" value="1"/>
</dbReference>
<dbReference type="SUPFAM" id="SSF56784">
    <property type="entry name" value="HAD-like"/>
    <property type="match status" value="1"/>
</dbReference>
<dbReference type="InterPro" id="IPR023299">
    <property type="entry name" value="ATPase_P-typ_cyto_dom_N"/>
</dbReference>
<comment type="catalytic activity">
    <reaction evidence="8">
        <text>Cd(2+)(in) + ATP + H2O = Cd(2+)(out) + ADP + phosphate + H(+)</text>
        <dbReference type="Rhea" id="RHEA:12132"/>
        <dbReference type="ChEBI" id="CHEBI:15377"/>
        <dbReference type="ChEBI" id="CHEBI:15378"/>
        <dbReference type="ChEBI" id="CHEBI:30616"/>
        <dbReference type="ChEBI" id="CHEBI:43474"/>
        <dbReference type="ChEBI" id="CHEBI:48775"/>
        <dbReference type="ChEBI" id="CHEBI:456216"/>
        <dbReference type="EC" id="7.2.2.21"/>
    </reaction>
</comment>
<feature type="transmembrane region" description="Helical" evidence="9">
    <location>
        <begin position="12"/>
        <end position="34"/>
    </location>
</feature>
<keyword evidence="9" id="KW-0547">Nucleotide-binding</keyword>
<dbReference type="Pfam" id="PF00702">
    <property type="entry name" value="Hydrolase"/>
    <property type="match status" value="1"/>
</dbReference>
<dbReference type="EC" id="7.2.2.21" evidence="7"/>
<evidence type="ECO:0000256" key="2">
    <source>
        <dbReference type="ARBA" id="ARBA00006024"/>
    </source>
</evidence>
<accession>A0A2U3K2F4</accession>
<dbReference type="InterPro" id="IPR023214">
    <property type="entry name" value="HAD_sf"/>
</dbReference>
<keyword evidence="10" id="KW-0378">Hydrolase</keyword>
<dbReference type="GO" id="GO:0005524">
    <property type="term" value="F:ATP binding"/>
    <property type="evidence" value="ECO:0007669"/>
    <property type="project" value="UniProtKB-UniRule"/>
</dbReference>
<dbReference type="AlphaFoldDB" id="A0A2U3K2F4"/>
<evidence type="ECO:0000256" key="5">
    <source>
        <dbReference type="ARBA" id="ARBA00022989"/>
    </source>
</evidence>
<keyword evidence="5 9" id="KW-1133">Transmembrane helix</keyword>
<dbReference type="NCBIfam" id="TIGR01494">
    <property type="entry name" value="ATPase_P-type"/>
    <property type="match status" value="2"/>
</dbReference>
<dbReference type="InterPro" id="IPR001757">
    <property type="entry name" value="P_typ_ATPase"/>
</dbReference>
<evidence type="ECO:0000313" key="10">
    <source>
        <dbReference type="EMBL" id="SPF33846.1"/>
    </source>
</evidence>
<feature type="transmembrane region" description="Helical" evidence="9">
    <location>
        <begin position="344"/>
        <end position="362"/>
    </location>
</feature>
<evidence type="ECO:0000256" key="1">
    <source>
        <dbReference type="ARBA" id="ARBA00004370"/>
    </source>
</evidence>
<keyword evidence="9" id="KW-0067">ATP-binding</keyword>
<dbReference type="InterPro" id="IPR027256">
    <property type="entry name" value="P-typ_ATPase_IB"/>
</dbReference>
<proteinExistence type="inferred from homology"/>
<keyword evidence="9" id="KW-1003">Cell membrane</keyword>
<comment type="caution">
    <text evidence="9">Lacks conserved residue(s) required for the propagation of feature annotation.</text>
</comment>
<dbReference type="InterPro" id="IPR051014">
    <property type="entry name" value="Cation_Transport_ATPase_IB"/>
</dbReference>
<dbReference type="Gene3D" id="3.40.50.1000">
    <property type="entry name" value="HAD superfamily/HAD-like"/>
    <property type="match status" value="1"/>
</dbReference>
<dbReference type="NCBIfam" id="TIGR01512">
    <property type="entry name" value="ATPase-IB2_Cd"/>
    <property type="match status" value="1"/>
</dbReference>
<feature type="transmembrane region" description="Helical" evidence="9">
    <location>
        <begin position="318"/>
        <end position="338"/>
    </location>
</feature>
<dbReference type="PRINTS" id="PR00120">
    <property type="entry name" value="HATPASE"/>
</dbReference>
<evidence type="ECO:0000256" key="3">
    <source>
        <dbReference type="ARBA" id="ARBA00022539"/>
    </source>
</evidence>
<dbReference type="PROSITE" id="PS00154">
    <property type="entry name" value="ATPASE_E1_E2"/>
    <property type="match status" value="1"/>
</dbReference>
<name>A0A2U3K2F4_9FIRM</name>
<protein>
    <recommendedName>
        <fullName evidence="7">Cd(2+)-exporting ATPase</fullName>
        <ecNumber evidence="7">7.2.2.21</ecNumber>
    </recommendedName>
</protein>
<dbReference type="InterPro" id="IPR036412">
    <property type="entry name" value="HAD-like_sf"/>
</dbReference>
<dbReference type="PANTHER" id="PTHR48085:SF5">
    <property type="entry name" value="CADMIUM_ZINC-TRANSPORTING ATPASE HMA4-RELATED"/>
    <property type="match status" value="1"/>
</dbReference>
<gene>
    <name evidence="10" type="ORF">SBF1_1260015</name>
</gene>
<sequence>MFGGNYQDWLYRALTILVISCPCALVISVPLGYFGGIGGASRYGILIKGANYLEALTDLRTVVFDKTGTLTEGVFQVVEICPAKGYTQKEILEIAARAEAHSPHPIAKSIRKKYGKDLKDGDLTGLLSYEEVSGQGIRTIFNGRTVLVGKAGLLEQAGVSLPRLTVDKGLGTVVYISVDGDYVGQLTISDRVKADSRAAIAGLKQMGVQTVMLTGDNQVVAKAVAEELDLNEYHADLMPEDKVSWLETLSQAKRQGKVAFVGDGLNDAPVLTRADVGIAMGGLGSDAAIEAADIVIMEDQPSKLLEAIHIARYTKKIIWQNIGLALGVKLLVILLAIFGLANMWVAIFADEGVALLAIMNAMRVRWYNSPRNSLPEASLVQTVIVVAR</sequence>
<dbReference type="PRINTS" id="PR00119">
    <property type="entry name" value="CATATPASE"/>
</dbReference>
<dbReference type="GO" id="GO:0005886">
    <property type="term" value="C:plasma membrane"/>
    <property type="evidence" value="ECO:0007669"/>
    <property type="project" value="UniProtKB-SubCell"/>
</dbReference>
<evidence type="ECO:0000256" key="7">
    <source>
        <dbReference type="ARBA" id="ARBA00039103"/>
    </source>
</evidence>
<dbReference type="EMBL" id="OMOF01000031">
    <property type="protein sequence ID" value="SPF33846.1"/>
    <property type="molecule type" value="Genomic_DNA"/>
</dbReference>
<evidence type="ECO:0000256" key="9">
    <source>
        <dbReference type="RuleBase" id="RU362081"/>
    </source>
</evidence>
<reference evidence="11" key="1">
    <citation type="submission" date="2018-02" db="EMBL/GenBank/DDBJ databases">
        <authorList>
            <person name="Hausmann B."/>
        </authorList>
    </citation>
    <scope>NUCLEOTIDE SEQUENCE [LARGE SCALE GENOMIC DNA]</scope>
    <source>
        <strain evidence="11">Peat soil MAG SbF1</strain>
    </source>
</reference>
<evidence type="ECO:0000313" key="11">
    <source>
        <dbReference type="Proteomes" id="UP000238916"/>
    </source>
</evidence>
<keyword evidence="6 9" id="KW-0472">Membrane</keyword>
<keyword evidence="9" id="KW-0479">Metal-binding</keyword>
<comment type="similarity">
    <text evidence="2 9">Belongs to the cation transport ATPase (P-type) (TC 3.A.3) family. Type IB subfamily.</text>
</comment>
<dbReference type="GO" id="GO:0016887">
    <property type="term" value="F:ATP hydrolysis activity"/>
    <property type="evidence" value="ECO:0007669"/>
    <property type="project" value="InterPro"/>
</dbReference>
<dbReference type="PANTHER" id="PTHR48085">
    <property type="entry name" value="CADMIUM/ZINC-TRANSPORTING ATPASE HMA2-RELATED"/>
    <property type="match status" value="1"/>
</dbReference>
<dbReference type="NCBIfam" id="TIGR01525">
    <property type="entry name" value="ATPase-IB_hvy"/>
    <property type="match status" value="1"/>
</dbReference>
<dbReference type="InterPro" id="IPR018303">
    <property type="entry name" value="ATPase_P-typ_P_site"/>
</dbReference>
<comment type="subcellular location">
    <subcellularLocation>
        <location evidence="9">Cell membrane</location>
    </subcellularLocation>
    <subcellularLocation>
        <location evidence="1">Membrane</location>
    </subcellularLocation>
</comment>
<organism evidence="10 11">
    <name type="scientific">Candidatus Desulfosporosinus infrequens</name>
    <dbReference type="NCBI Taxonomy" id="2043169"/>
    <lineage>
        <taxon>Bacteria</taxon>
        <taxon>Bacillati</taxon>
        <taxon>Bacillota</taxon>
        <taxon>Clostridia</taxon>
        <taxon>Eubacteriales</taxon>
        <taxon>Desulfitobacteriaceae</taxon>
        <taxon>Desulfosporosinus</taxon>
    </lineage>
</organism>
<evidence type="ECO:0000256" key="6">
    <source>
        <dbReference type="ARBA" id="ARBA00023136"/>
    </source>
</evidence>